<reference evidence="1" key="1">
    <citation type="journal article" date="2013" name="J. Plant Res.">
        <title>Effect of fungi and light on seed germination of three Opuntia species from semiarid lands of central Mexico.</title>
        <authorList>
            <person name="Delgado-Sanchez P."/>
            <person name="Jimenez-Bremont J.F."/>
            <person name="Guerrero-Gonzalez Mde L."/>
            <person name="Flores J."/>
        </authorList>
    </citation>
    <scope>NUCLEOTIDE SEQUENCE</scope>
    <source>
        <tissue evidence="1">Cladode</tissue>
    </source>
</reference>
<dbReference type="EMBL" id="GISG01181193">
    <property type="protein sequence ID" value="MBA4653882.1"/>
    <property type="molecule type" value="Transcribed_RNA"/>
</dbReference>
<evidence type="ECO:0000313" key="1">
    <source>
        <dbReference type="EMBL" id="MBA4653882.1"/>
    </source>
</evidence>
<name>A0A7C9DXV4_OPUST</name>
<protein>
    <submittedName>
        <fullName evidence="1">Uncharacterized protein</fullName>
    </submittedName>
</protein>
<organism evidence="1">
    <name type="scientific">Opuntia streptacantha</name>
    <name type="common">Prickly pear cactus</name>
    <name type="synonym">Opuntia cardona</name>
    <dbReference type="NCBI Taxonomy" id="393608"/>
    <lineage>
        <taxon>Eukaryota</taxon>
        <taxon>Viridiplantae</taxon>
        <taxon>Streptophyta</taxon>
        <taxon>Embryophyta</taxon>
        <taxon>Tracheophyta</taxon>
        <taxon>Spermatophyta</taxon>
        <taxon>Magnoliopsida</taxon>
        <taxon>eudicotyledons</taxon>
        <taxon>Gunneridae</taxon>
        <taxon>Pentapetalae</taxon>
        <taxon>Caryophyllales</taxon>
        <taxon>Cactineae</taxon>
        <taxon>Cactaceae</taxon>
        <taxon>Opuntioideae</taxon>
        <taxon>Opuntia</taxon>
    </lineage>
</organism>
<reference evidence="1" key="2">
    <citation type="submission" date="2020-07" db="EMBL/GenBank/DDBJ databases">
        <authorList>
            <person name="Vera ALvarez R."/>
            <person name="Arias-Moreno D.M."/>
            <person name="Jimenez-Jacinto V."/>
            <person name="Jimenez-Bremont J.F."/>
            <person name="Swaminathan K."/>
            <person name="Moose S.P."/>
            <person name="Guerrero-Gonzalez M.L."/>
            <person name="Marino-Ramirez L."/>
            <person name="Landsman D."/>
            <person name="Rodriguez-Kessler M."/>
            <person name="Delgado-Sanchez P."/>
        </authorList>
    </citation>
    <scope>NUCLEOTIDE SEQUENCE</scope>
    <source>
        <tissue evidence="1">Cladode</tissue>
    </source>
</reference>
<sequence length="113" mass="13240">MRKETPPTFRNKSPKAAAIRTVWKRRVPPKICSAIFDRHYLPPQVVLLCHKSPKPFTQQSLIKESQIPYSKSSKGKRLLDNVPSYQMKFKVTPKGTPKKIPLNRFQLARHRYR</sequence>
<dbReference type="AlphaFoldDB" id="A0A7C9DXV4"/>
<accession>A0A7C9DXV4</accession>
<proteinExistence type="predicted"/>